<accession>A0ABT8EIW0</accession>
<protein>
    <submittedName>
        <fullName evidence="3">Uncharacterized protein</fullName>
    </submittedName>
</protein>
<evidence type="ECO:0000256" key="2">
    <source>
        <dbReference type="SAM" id="Phobius"/>
    </source>
</evidence>
<evidence type="ECO:0000313" key="3">
    <source>
        <dbReference type="EMBL" id="MDN4121216.1"/>
    </source>
</evidence>
<organism evidence="3 4">
    <name type="scientific">Alcaligenes endophyticus</name>
    <dbReference type="NCBI Taxonomy" id="1929088"/>
    <lineage>
        <taxon>Bacteria</taxon>
        <taxon>Pseudomonadati</taxon>
        <taxon>Pseudomonadota</taxon>
        <taxon>Betaproteobacteria</taxon>
        <taxon>Burkholderiales</taxon>
        <taxon>Alcaligenaceae</taxon>
        <taxon>Alcaligenes</taxon>
    </lineage>
</organism>
<reference evidence="3" key="1">
    <citation type="submission" date="2021-11" db="EMBL/GenBank/DDBJ databases">
        <title>Draft genome sequence of Alcaligenes endophyticus type strain CCUG 75668T.</title>
        <authorList>
            <person name="Salva-Serra F."/>
            <person name="Duran R.E."/>
            <person name="Seeger M."/>
            <person name="Moore E.R.B."/>
            <person name="Jaen-Luchoro D."/>
        </authorList>
    </citation>
    <scope>NUCLEOTIDE SEQUENCE</scope>
    <source>
        <strain evidence="3">CCUG 75668</strain>
    </source>
</reference>
<dbReference type="RefSeq" id="WP_266124840.1">
    <property type="nucleotide sequence ID" value="NZ_JAJHNU010000001.1"/>
</dbReference>
<gene>
    <name evidence="3" type="ORF">LMS43_07950</name>
</gene>
<dbReference type="Proteomes" id="UP001168613">
    <property type="component" value="Unassembled WGS sequence"/>
</dbReference>
<feature type="transmembrane region" description="Helical" evidence="2">
    <location>
        <begin position="33"/>
        <end position="52"/>
    </location>
</feature>
<evidence type="ECO:0000313" key="4">
    <source>
        <dbReference type="Proteomes" id="UP001168613"/>
    </source>
</evidence>
<comment type="caution">
    <text evidence="3">The sequence shown here is derived from an EMBL/GenBank/DDBJ whole genome shotgun (WGS) entry which is preliminary data.</text>
</comment>
<feature type="region of interest" description="Disordered" evidence="1">
    <location>
        <begin position="1"/>
        <end position="20"/>
    </location>
</feature>
<sequence length="62" mass="6826">MPHSRNPAFPRTRRKNPYDGVGGWAPNSSRPPWGWPITLVIAIALLGVLFYGPTWAARLIGA</sequence>
<keyword evidence="2" id="KW-1133">Transmembrane helix</keyword>
<proteinExistence type="predicted"/>
<dbReference type="EMBL" id="JAJHNU010000001">
    <property type="protein sequence ID" value="MDN4121216.1"/>
    <property type="molecule type" value="Genomic_DNA"/>
</dbReference>
<keyword evidence="2" id="KW-0472">Membrane</keyword>
<name>A0ABT8EIW0_9BURK</name>
<keyword evidence="2" id="KW-0812">Transmembrane</keyword>
<keyword evidence="4" id="KW-1185">Reference proteome</keyword>
<evidence type="ECO:0000256" key="1">
    <source>
        <dbReference type="SAM" id="MobiDB-lite"/>
    </source>
</evidence>